<dbReference type="SUPFAM" id="SSF53067">
    <property type="entry name" value="Actin-like ATPase domain"/>
    <property type="match status" value="1"/>
</dbReference>
<dbReference type="GO" id="GO:0002949">
    <property type="term" value="P:tRNA threonylcarbamoyladenosine modification"/>
    <property type="evidence" value="ECO:0007669"/>
    <property type="project" value="InterPro"/>
</dbReference>
<accession>A0AB39KNB4</accession>
<organism evidence="2">
    <name type="scientific">Caulobacter sp. 73W</name>
    <dbReference type="NCBI Taxonomy" id="3161137"/>
    <lineage>
        <taxon>Bacteria</taxon>
        <taxon>Pseudomonadati</taxon>
        <taxon>Pseudomonadota</taxon>
        <taxon>Alphaproteobacteria</taxon>
        <taxon>Caulobacterales</taxon>
        <taxon>Caulobacteraceae</taxon>
        <taxon>Caulobacter</taxon>
    </lineage>
</organism>
<sequence>MIVLAIDTCLAASSAAVIDGDRTLASRTEPMTRGHQEALGGIVRETMAQAGVDFASLDRIAVTVGPGSFTGLRVGLAFAKGLAVALNIPCIGIGTLEALAEGRDEPRIATIDAKKGQIYWQAFEGDAPLNDPAVDGIGEVGVAARWVFANDDPLIMGSGEPLLSPLVPGAYCDGPLLAVADPAAIARLGAKADPAVAQPVPLYLRPPYATLPDA</sequence>
<dbReference type="CDD" id="cd24032">
    <property type="entry name" value="ASKHA_NBD_TsaB"/>
    <property type="match status" value="1"/>
</dbReference>
<dbReference type="InterPro" id="IPR000905">
    <property type="entry name" value="Gcp-like_dom"/>
</dbReference>
<dbReference type="EMBL" id="CP158375">
    <property type="protein sequence ID" value="XDO95154.1"/>
    <property type="molecule type" value="Genomic_DNA"/>
</dbReference>
<gene>
    <name evidence="2" type="primary">tsaB</name>
    <name evidence="2" type="ORF">ABOZ73_09955</name>
</gene>
<proteinExistence type="predicted"/>
<evidence type="ECO:0000259" key="1">
    <source>
        <dbReference type="Pfam" id="PF00814"/>
    </source>
</evidence>
<dbReference type="EC" id="2.3.1.234" evidence="2"/>
<feature type="domain" description="Gcp-like" evidence="1">
    <location>
        <begin position="32"/>
        <end position="124"/>
    </location>
</feature>
<dbReference type="GO" id="GO:0005829">
    <property type="term" value="C:cytosol"/>
    <property type="evidence" value="ECO:0007669"/>
    <property type="project" value="TreeGrafter"/>
</dbReference>
<dbReference type="InterPro" id="IPR043129">
    <property type="entry name" value="ATPase_NBD"/>
</dbReference>
<dbReference type="PANTHER" id="PTHR11735:SF11">
    <property type="entry name" value="TRNA THREONYLCARBAMOYLADENOSINE BIOSYNTHESIS PROTEIN TSAB"/>
    <property type="match status" value="1"/>
</dbReference>
<keyword evidence="2" id="KW-0012">Acyltransferase</keyword>
<dbReference type="Pfam" id="PF00814">
    <property type="entry name" value="TsaD"/>
    <property type="match status" value="1"/>
</dbReference>
<dbReference type="InterPro" id="IPR022496">
    <property type="entry name" value="T6A_TsaB"/>
</dbReference>
<keyword evidence="2" id="KW-0808">Transferase</keyword>
<protein>
    <submittedName>
        <fullName evidence="2">tRNA (Adenosine(37)-N6)-threonylcarbamoyltransferase complex dimerization subunit type 1 TsaB</fullName>
        <ecNumber evidence="2">2.3.1.234</ecNumber>
    </submittedName>
</protein>
<reference evidence="2" key="1">
    <citation type="submission" date="2024-06" db="EMBL/GenBank/DDBJ databases">
        <title>Caulobacter inopinatus, sp. nov.</title>
        <authorList>
            <person name="Donachie S.P."/>
        </authorList>
    </citation>
    <scope>NUCLEOTIDE SEQUENCE</scope>
    <source>
        <strain evidence="2">73W</strain>
    </source>
</reference>
<name>A0AB39KNB4_9CAUL</name>
<dbReference type="NCBIfam" id="TIGR03725">
    <property type="entry name" value="T6A_YeaZ"/>
    <property type="match status" value="1"/>
</dbReference>
<dbReference type="RefSeq" id="WP_369058007.1">
    <property type="nucleotide sequence ID" value="NZ_CP158375.1"/>
</dbReference>
<dbReference type="PANTHER" id="PTHR11735">
    <property type="entry name" value="TRNA N6-ADENOSINE THREONYLCARBAMOYLTRANSFERASE"/>
    <property type="match status" value="1"/>
</dbReference>
<evidence type="ECO:0000313" key="2">
    <source>
        <dbReference type="EMBL" id="XDO95154.1"/>
    </source>
</evidence>
<dbReference type="Gene3D" id="3.30.420.40">
    <property type="match status" value="1"/>
</dbReference>
<dbReference type="AlphaFoldDB" id="A0AB39KNB4"/>
<dbReference type="GO" id="GO:0061711">
    <property type="term" value="F:tRNA N(6)-L-threonylcarbamoyladenine synthase activity"/>
    <property type="evidence" value="ECO:0007669"/>
    <property type="project" value="UniProtKB-EC"/>
</dbReference>